<sequence>MSSGPIYNASRPHVPERIREDLLVESGSRCSVRRCTENFTYYDIHHINFNREDNRPENLIVLCLVHHRMAHDKKMKRSVLQRHKLELKRDLTSIAFVRSTESDRAYIFKEIVLDAFRYQDCDEYRQILTEAGYDFPMEIYFKLKDIVEGEVDYEQRLRSHDPDLRSKQDEVMDLIEQLVNVIDDSKYRVLADDFRFIPDAALDTQEYWNQVERQNEKVDSLVFKILRIMQSIAQYASARF</sequence>
<evidence type="ECO:0000313" key="1">
    <source>
        <dbReference type="EMBL" id="SYX89982.1"/>
    </source>
</evidence>
<proteinExistence type="predicted"/>
<dbReference type="CDD" id="cd00085">
    <property type="entry name" value="HNHc"/>
    <property type="match status" value="1"/>
</dbReference>
<dbReference type="OrthoDB" id="9802640at2"/>
<protein>
    <recommendedName>
        <fullName evidence="3">HNH nuclease domain-containing protein</fullName>
    </recommendedName>
</protein>
<dbReference type="AlphaFoldDB" id="A0A383RSF2"/>
<dbReference type="RefSeq" id="WP_147406502.1">
    <property type="nucleotide sequence ID" value="NZ_CBCSFL010000040.1"/>
</dbReference>
<gene>
    <name evidence="1" type="ORF">CCOS865_02248</name>
</gene>
<dbReference type="InterPro" id="IPR003615">
    <property type="entry name" value="HNH_nuc"/>
</dbReference>
<reference evidence="2" key="1">
    <citation type="submission" date="2018-08" db="EMBL/GenBank/DDBJ databases">
        <authorList>
            <person name="Blom J."/>
        </authorList>
    </citation>
    <scope>NUCLEOTIDE SEQUENCE [LARGE SCALE GENOMIC DNA]</scope>
    <source>
        <strain evidence="2">CCOS 865</strain>
    </source>
</reference>
<keyword evidence="2" id="KW-1185">Reference proteome</keyword>
<accession>A0A383RSF2</accession>
<dbReference type="EMBL" id="UNOZ01000013">
    <property type="protein sequence ID" value="SYX89982.1"/>
    <property type="molecule type" value="Genomic_DNA"/>
</dbReference>
<organism evidence="1 2">
    <name type="scientific">Pseudomonas reidholzensis</name>
    <dbReference type="NCBI Taxonomy" id="1785162"/>
    <lineage>
        <taxon>Bacteria</taxon>
        <taxon>Pseudomonadati</taxon>
        <taxon>Pseudomonadota</taxon>
        <taxon>Gammaproteobacteria</taxon>
        <taxon>Pseudomonadales</taxon>
        <taxon>Pseudomonadaceae</taxon>
        <taxon>Pseudomonas</taxon>
    </lineage>
</organism>
<name>A0A383RSF2_9PSED</name>
<dbReference type="Proteomes" id="UP000263595">
    <property type="component" value="Unassembled WGS sequence"/>
</dbReference>
<evidence type="ECO:0000313" key="2">
    <source>
        <dbReference type="Proteomes" id="UP000263595"/>
    </source>
</evidence>
<evidence type="ECO:0008006" key="3">
    <source>
        <dbReference type="Google" id="ProtNLM"/>
    </source>
</evidence>